<name>A0A5B2XHE0_9PSEU</name>
<keyword evidence="3" id="KW-1185">Reference proteome</keyword>
<accession>A0A5B2XHE0</accession>
<sequence>MSESDERGELGGESGSPVIAVGVGLPGWLLRAAVGLVAAAMVALVSEQGIGGALVVIFALLGAVAVLLPGSPAGTLLIGGVALSAGFVGDDPLRPEVLALIPLVHLLHVGCALAAVLPRDSRVHLAAFRLPARRFLVTQLAVFAIAGVAALVPGGDTSAAVEIAGLLGVGGLALLALRLTDPGDRAAR</sequence>
<dbReference type="AlphaFoldDB" id="A0A5B2XHE0"/>
<reference evidence="2 3" key="1">
    <citation type="submission" date="2019-09" db="EMBL/GenBank/DDBJ databases">
        <title>Goodfellowia gen. nov., a new genus of the Pseudonocardineae related to Actinoalloteichus, containing Goodfellowia coeruleoviolacea gen. nov., comb. nov. gen. nov., comb. nov.</title>
        <authorList>
            <person name="Labeda D."/>
        </authorList>
    </citation>
    <scope>NUCLEOTIDE SEQUENCE [LARGE SCALE GENOMIC DNA]</scope>
    <source>
        <strain evidence="2 3">AN110305</strain>
    </source>
</reference>
<feature type="transmembrane region" description="Helical" evidence="1">
    <location>
        <begin position="52"/>
        <end position="85"/>
    </location>
</feature>
<keyword evidence="1" id="KW-1133">Transmembrane helix</keyword>
<feature type="transmembrane region" description="Helical" evidence="1">
    <location>
        <begin position="159"/>
        <end position="179"/>
    </location>
</feature>
<gene>
    <name evidence="2" type="ORF">F0L68_10670</name>
</gene>
<evidence type="ECO:0000313" key="2">
    <source>
        <dbReference type="EMBL" id="KAA2263268.1"/>
    </source>
</evidence>
<proteinExistence type="predicted"/>
<dbReference type="RefSeq" id="WP_149849344.1">
    <property type="nucleotide sequence ID" value="NZ_VUOB01000018.1"/>
</dbReference>
<keyword evidence="1" id="KW-0812">Transmembrane</keyword>
<dbReference type="Proteomes" id="UP000323454">
    <property type="component" value="Unassembled WGS sequence"/>
</dbReference>
<keyword evidence="1" id="KW-0472">Membrane</keyword>
<dbReference type="EMBL" id="VUOB01000018">
    <property type="protein sequence ID" value="KAA2263268.1"/>
    <property type="molecule type" value="Genomic_DNA"/>
</dbReference>
<organism evidence="2 3">
    <name type="scientific">Solihabitans fulvus</name>
    <dbReference type="NCBI Taxonomy" id="1892852"/>
    <lineage>
        <taxon>Bacteria</taxon>
        <taxon>Bacillati</taxon>
        <taxon>Actinomycetota</taxon>
        <taxon>Actinomycetes</taxon>
        <taxon>Pseudonocardiales</taxon>
        <taxon>Pseudonocardiaceae</taxon>
        <taxon>Solihabitans</taxon>
    </lineage>
</organism>
<comment type="caution">
    <text evidence="2">The sequence shown here is derived from an EMBL/GenBank/DDBJ whole genome shotgun (WGS) entry which is preliminary data.</text>
</comment>
<evidence type="ECO:0000256" key="1">
    <source>
        <dbReference type="SAM" id="Phobius"/>
    </source>
</evidence>
<feature type="transmembrane region" description="Helical" evidence="1">
    <location>
        <begin position="97"/>
        <end position="116"/>
    </location>
</feature>
<protein>
    <submittedName>
        <fullName evidence="2">Uncharacterized protein</fullName>
    </submittedName>
</protein>
<evidence type="ECO:0000313" key="3">
    <source>
        <dbReference type="Proteomes" id="UP000323454"/>
    </source>
</evidence>
<feature type="transmembrane region" description="Helical" evidence="1">
    <location>
        <begin position="136"/>
        <end position="153"/>
    </location>
</feature>
<dbReference type="OrthoDB" id="3689655at2"/>
<reference evidence="2 3" key="2">
    <citation type="submission" date="2019-09" db="EMBL/GenBank/DDBJ databases">
        <authorList>
            <person name="Jin C."/>
        </authorList>
    </citation>
    <scope>NUCLEOTIDE SEQUENCE [LARGE SCALE GENOMIC DNA]</scope>
    <source>
        <strain evidence="2 3">AN110305</strain>
    </source>
</reference>